<dbReference type="PANTHER" id="PTHR43667">
    <property type="entry name" value="CYCLOPROPANE-FATTY-ACYL-PHOSPHOLIPID SYNTHASE"/>
    <property type="match status" value="1"/>
</dbReference>
<gene>
    <name evidence="7" type="ORF">HKN21_10990</name>
</gene>
<protein>
    <submittedName>
        <fullName evidence="7">Class I SAM-dependent methyltransferase</fullName>
    </submittedName>
</protein>
<name>A0A7Y2EC68_UNCEI</name>
<sequence length="392" mass="44010">MTVLSAASRSYRPLSRSEKWFRNLFQKAFEGLKEGQIHLQDGDGSVMLGTANKGKPVHLQIFDGAAYREILLEGSVGAGRSYANGLWKTSDLPRLLSLAAGHEAALKKLRSGWSLPATLGMRLISIAQRNTRRGSRKNIAAHYDLGNQFFQTFLDKHMMYSSALYAPHHSSLEEASEYKLQRLCEKLDLGSKDHLLEIGTGWGGLAIYAAQHYGCRVTTTTISPSQHRYAQERVAQSHLGDRVSVIQKDYRDLSGSFTKIVSVEMIEAVGREFIDGYFSVMNRLLTPGGRIVLQAIVIDDDEFERAARSVDFIKRYIFPGSCIPSRRRIAEAVQGSTNVQPDGVEDLTQSYVRTLAAWRSRFLGAKEQILQMGFSKEFIRLWDFYFSYCQGG</sequence>
<dbReference type="PIRSF" id="PIRSF003085">
    <property type="entry name" value="CMAS"/>
    <property type="match status" value="1"/>
</dbReference>
<dbReference type="GO" id="GO:0032259">
    <property type="term" value="P:methylation"/>
    <property type="evidence" value="ECO:0007669"/>
    <property type="project" value="UniProtKB-KW"/>
</dbReference>
<evidence type="ECO:0000256" key="3">
    <source>
        <dbReference type="ARBA" id="ARBA00022679"/>
    </source>
</evidence>
<dbReference type="SUPFAM" id="SSF53335">
    <property type="entry name" value="S-adenosyl-L-methionine-dependent methyltransferases"/>
    <property type="match status" value="1"/>
</dbReference>
<evidence type="ECO:0000256" key="4">
    <source>
        <dbReference type="ARBA" id="ARBA00022691"/>
    </source>
</evidence>
<evidence type="ECO:0000256" key="6">
    <source>
        <dbReference type="PIRSR" id="PIRSR003085-1"/>
    </source>
</evidence>
<dbReference type="EMBL" id="JABDJR010000441">
    <property type="protein sequence ID" value="NNF07275.1"/>
    <property type="molecule type" value="Genomic_DNA"/>
</dbReference>
<feature type="non-terminal residue" evidence="7">
    <location>
        <position position="392"/>
    </location>
</feature>
<dbReference type="Proteomes" id="UP000547674">
    <property type="component" value="Unassembled WGS sequence"/>
</dbReference>
<accession>A0A7Y2EC68</accession>
<feature type="active site" evidence="6">
    <location>
        <position position="389"/>
    </location>
</feature>
<comment type="caution">
    <text evidence="7">The sequence shown here is derived from an EMBL/GenBank/DDBJ whole genome shotgun (WGS) entry which is preliminary data.</text>
</comment>
<evidence type="ECO:0000313" key="7">
    <source>
        <dbReference type="EMBL" id="NNF07275.1"/>
    </source>
</evidence>
<dbReference type="Pfam" id="PF02353">
    <property type="entry name" value="CMAS"/>
    <property type="match status" value="1"/>
</dbReference>
<keyword evidence="4" id="KW-0949">S-adenosyl-L-methionine</keyword>
<dbReference type="GO" id="GO:0008610">
    <property type="term" value="P:lipid biosynthetic process"/>
    <property type="evidence" value="ECO:0007669"/>
    <property type="project" value="InterPro"/>
</dbReference>
<evidence type="ECO:0000256" key="1">
    <source>
        <dbReference type="ARBA" id="ARBA00010815"/>
    </source>
</evidence>
<evidence type="ECO:0000256" key="2">
    <source>
        <dbReference type="ARBA" id="ARBA00022603"/>
    </source>
</evidence>
<evidence type="ECO:0000313" key="8">
    <source>
        <dbReference type="Proteomes" id="UP000547674"/>
    </source>
</evidence>
<keyword evidence="3 7" id="KW-0808">Transferase</keyword>
<dbReference type="Gene3D" id="3.40.50.150">
    <property type="entry name" value="Vaccinia Virus protein VP39"/>
    <property type="match status" value="1"/>
</dbReference>
<dbReference type="AlphaFoldDB" id="A0A7Y2EC68"/>
<dbReference type="InterPro" id="IPR050723">
    <property type="entry name" value="CFA/CMAS"/>
</dbReference>
<dbReference type="InterPro" id="IPR029063">
    <property type="entry name" value="SAM-dependent_MTases_sf"/>
</dbReference>
<reference evidence="7 8" key="1">
    <citation type="submission" date="2020-03" db="EMBL/GenBank/DDBJ databases">
        <title>Metabolic flexibility allows generalist bacteria to become dominant in a frequently disturbed ecosystem.</title>
        <authorList>
            <person name="Chen Y.-J."/>
            <person name="Leung P.M."/>
            <person name="Bay S.K."/>
            <person name="Hugenholtz P."/>
            <person name="Kessler A.J."/>
            <person name="Shelley G."/>
            <person name="Waite D.W."/>
            <person name="Cook P.L."/>
            <person name="Greening C."/>
        </authorList>
    </citation>
    <scope>NUCLEOTIDE SEQUENCE [LARGE SCALE GENOMIC DNA]</scope>
    <source>
        <strain evidence="7">SS_bin_28</strain>
    </source>
</reference>
<dbReference type="PANTHER" id="PTHR43667:SF2">
    <property type="entry name" value="FATTY ACID C-METHYL TRANSFERASE"/>
    <property type="match status" value="1"/>
</dbReference>
<organism evidence="7 8">
    <name type="scientific">Eiseniibacteriota bacterium</name>
    <dbReference type="NCBI Taxonomy" id="2212470"/>
    <lineage>
        <taxon>Bacteria</taxon>
        <taxon>Candidatus Eiseniibacteriota</taxon>
    </lineage>
</organism>
<comment type="similarity">
    <text evidence="1">Belongs to the CFA/CMAS family.</text>
</comment>
<proteinExistence type="inferred from homology"/>
<keyword evidence="5" id="KW-0443">Lipid metabolism</keyword>
<dbReference type="GO" id="GO:0008168">
    <property type="term" value="F:methyltransferase activity"/>
    <property type="evidence" value="ECO:0007669"/>
    <property type="project" value="UniProtKB-KW"/>
</dbReference>
<keyword evidence="2 7" id="KW-0489">Methyltransferase</keyword>
<evidence type="ECO:0000256" key="5">
    <source>
        <dbReference type="ARBA" id="ARBA00023098"/>
    </source>
</evidence>
<dbReference type="CDD" id="cd02440">
    <property type="entry name" value="AdoMet_MTases"/>
    <property type="match status" value="1"/>
</dbReference>
<dbReference type="InterPro" id="IPR003333">
    <property type="entry name" value="CMAS"/>
</dbReference>